<evidence type="ECO:0008006" key="4">
    <source>
        <dbReference type="Google" id="ProtNLM"/>
    </source>
</evidence>
<dbReference type="Pfam" id="PF14316">
    <property type="entry name" value="DUF4381"/>
    <property type="match status" value="1"/>
</dbReference>
<name>A0A1I0M6R1_9BACT</name>
<dbReference type="InterPro" id="IPR025489">
    <property type="entry name" value="DUF4381"/>
</dbReference>
<organism evidence="2 3">
    <name type="scientific">Roseivirga pacifica</name>
    <dbReference type="NCBI Taxonomy" id="1267423"/>
    <lineage>
        <taxon>Bacteria</taxon>
        <taxon>Pseudomonadati</taxon>
        <taxon>Bacteroidota</taxon>
        <taxon>Cytophagia</taxon>
        <taxon>Cytophagales</taxon>
        <taxon>Roseivirgaceae</taxon>
        <taxon>Roseivirga</taxon>
    </lineage>
</organism>
<dbReference type="OrthoDB" id="978983at2"/>
<keyword evidence="1" id="KW-1133">Transmembrane helix</keyword>
<dbReference type="GeneID" id="99984895"/>
<dbReference type="AlphaFoldDB" id="A0A1I0M6R1"/>
<protein>
    <recommendedName>
        <fullName evidence="4">DUF4381 domain-containing protein</fullName>
    </recommendedName>
</protein>
<keyword evidence="1" id="KW-0812">Transmembrane</keyword>
<sequence length="164" mass="18351">MSLYFAHITQQADSLAQSAVPLGQLQEPPPVSFTFEATGWHVLAWVLLVLAIVVAALFYRNYKRNAYRRNALEELRKVGDGTHPFPHALVVLKSVAIKVFSREKVGALHGEEWCAFLEKTANGVSFLAFSNEIRALVYKDEVPSQEVQSAILSNAKMWVKSHAR</sequence>
<dbReference type="Proteomes" id="UP000199437">
    <property type="component" value="Unassembled WGS sequence"/>
</dbReference>
<dbReference type="SUPFAM" id="SSF103473">
    <property type="entry name" value="MFS general substrate transporter"/>
    <property type="match status" value="1"/>
</dbReference>
<proteinExistence type="predicted"/>
<keyword evidence="1" id="KW-0472">Membrane</keyword>
<evidence type="ECO:0000313" key="2">
    <source>
        <dbReference type="EMBL" id="SEV84167.1"/>
    </source>
</evidence>
<feature type="transmembrane region" description="Helical" evidence="1">
    <location>
        <begin position="39"/>
        <end position="59"/>
    </location>
</feature>
<reference evidence="3" key="1">
    <citation type="submission" date="2016-10" db="EMBL/GenBank/DDBJ databases">
        <authorList>
            <person name="Varghese N."/>
            <person name="Submissions S."/>
        </authorList>
    </citation>
    <scope>NUCLEOTIDE SEQUENCE [LARGE SCALE GENOMIC DNA]</scope>
    <source>
        <strain evidence="3">CGMCC 1.12402</strain>
    </source>
</reference>
<dbReference type="RefSeq" id="WP_090256462.1">
    <property type="nucleotide sequence ID" value="NZ_FOIR01000001.1"/>
</dbReference>
<gene>
    <name evidence="2" type="ORF">SAMN05216290_0131</name>
</gene>
<dbReference type="EMBL" id="FOIR01000001">
    <property type="protein sequence ID" value="SEV84167.1"/>
    <property type="molecule type" value="Genomic_DNA"/>
</dbReference>
<evidence type="ECO:0000256" key="1">
    <source>
        <dbReference type="SAM" id="Phobius"/>
    </source>
</evidence>
<accession>A0A1I0M6R1</accession>
<evidence type="ECO:0000313" key="3">
    <source>
        <dbReference type="Proteomes" id="UP000199437"/>
    </source>
</evidence>
<keyword evidence="3" id="KW-1185">Reference proteome</keyword>
<dbReference type="STRING" id="1267423.SAMN05216290_0131"/>
<dbReference type="InterPro" id="IPR036259">
    <property type="entry name" value="MFS_trans_sf"/>
</dbReference>